<reference evidence="3 4" key="1">
    <citation type="submission" date="2018-11" db="EMBL/GenBank/DDBJ databases">
        <authorList>
            <person name="Li F."/>
        </authorList>
    </citation>
    <scope>NUCLEOTIDE SEQUENCE [LARGE SCALE GENOMIC DNA]</scope>
    <source>
        <strain evidence="3 4">Gsoil 818</strain>
    </source>
</reference>
<feature type="domain" description="2TM" evidence="2">
    <location>
        <begin position="20"/>
        <end position="78"/>
    </location>
</feature>
<feature type="transmembrane region" description="Helical" evidence="1">
    <location>
        <begin position="27"/>
        <end position="48"/>
    </location>
</feature>
<evidence type="ECO:0000313" key="4">
    <source>
        <dbReference type="Proteomes" id="UP000279994"/>
    </source>
</evidence>
<proteinExistence type="predicted"/>
<comment type="caution">
    <text evidence="3">The sequence shown here is derived from an EMBL/GenBank/DDBJ whole genome shotgun (WGS) entry which is preliminary data.</text>
</comment>
<accession>A0A3N0GVU6</accession>
<dbReference type="EMBL" id="RJSF01000007">
    <property type="protein sequence ID" value="RNM16585.1"/>
    <property type="molecule type" value="Genomic_DNA"/>
</dbReference>
<dbReference type="RefSeq" id="WP_123221478.1">
    <property type="nucleotide sequence ID" value="NZ_RJSF01000007.1"/>
</dbReference>
<protein>
    <recommendedName>
        <fullName evidence="2">2TM domain-containing protein</fullName>
    </recommendedName>
</protein>
<dbReference type="Pfam" id="PF13239">
    <property type="entry name" value="2TM"/>
    <property type="match status" value="1"/>
</dbReference>
<evidence type="ECO:0000259" key="2">
    <source>
        <dbReference type="Pfam" id="PF13239"/>
    </source>
</evidence>
<feature type="transmembrane region" description="Helical" evidence="1">
    <location>
        <begin position="54"/>
        <end position="72"/>
    </location>
</feature>
<dbReference type="OrthoDB" id="367953at2"/>
<sequence length="96" mass="10506">MSTAGITLERYEQAERDLARDEARTGLTVHGIVTILVSVGLVIVNVVVAAEFPWSAFAVGGMVIGFAAHWWFGFQKLDDQLTAQQHKVEEHAAGLR</sequence>
<organism evidence="3 4">
    <name type="scientific">Nocardioides pocheonensis</name>
    <dbReference type="NCBI Taxonomy" id="661485"/>
    <lineage>
        <taxon>Bacteria</taxon>
        <taxon>Bacillati</taxon>
        <taxon>Actinomycetota</taxon>
        <taxon>Actinomycetes</taxon>
        <taxon>Propionibacteriales</taxon>
        <taxon>Nocardioidaceae</taxon>
        <taxon>Nocardioides</taxon>
    </lineage>
</organism>
<evidence type="ECO:0000256" key="1">
    <source>
        <dbReference type="SAM" id="Phobius"/>
    </source>
</evidence>
<dbReference type="AlphaFoldDB" id="A0A3N0GVU6"/>
<keyword evidence="1" id="KW-1133">Transmembrane helix</keyword>
<gene>
    <name evidence="3" type="ORF">EFL26_03335</name>
</gene>
<keyword evidence="4" id="KW-1185">Reference proteome</keyword>
<dbReference type="Proteomes" id="UP000279994">
    <property type="component" value="Unassembled WGS sequence"/>
</dbReference>
<keyword evidence="1" id="KW-0812">Transmembrane</keyword>
<name>A0A3N0GVU6_9ACTN</name>
<evidence type="ECO:0000313" key="3">
    <source>
        <dbReference type="EMBL" id="RNM16585.1"/>
    </source>
</evidence>
<dbReference type="InterPro" id="IPR025698">
    <property type="entry name" value="2TM_dom"/>
</dbReference>
<keyword evidence="1" id="KW-0472">Membrane</keyword>